<dbReference type="KEGG" id="mhey:H2LOC_004465"/>
<reference evidence="3 4" key="1">
    <citation type="submission" date="2019-11" db="EMBL/GenBank/DDBJ databases">
        <title>The genome sequence of Methylocystis heyeri.</title>
        <authorList>
            <person name="Oshkin I.Y."/>
            <person name="Miroshnikov K."/>
            <person name="Dedysh S.N."/>
        </authorList>
    </citation>
    <scope>NUCLEOTIDE SEQUENCE [LARGE SCALE GENOMIC DNA]</scope>
    <source>
        <strain evidence="3 4">H2</strain>
    </source>
</reference>
<dbReference type="RefSeq" id="WP_136495291.1">
    <property type="nucleotide sequence ID" value="NZ_CP046052.1"/>
</dbReference>
<dbReference type="AlphaFoldDB" id="A0A6B8KF40"/>
<dbReference type="OrthoDB" id="9815709at2"/>
<dbReference type="Proteomes" id="UP000309061">
    <property type="component" value="Chromosome"/>
</dbReference>
<dbReference type="NCBIfam" id="TIGR03072">
    <property type="entry name" value="release_prfH"/>
    <property type="match status" value="1"/>
</dbReference>
<dbReference type="Pfam" id="PF00472">
    <property type="entry name" value="RF-1"/>
    <property type="match status" value="1"/>
</dbReference>
<dbReference type="GO" id="GO:0003747">
    <property type="term" value="F:translation release factor activity"/>
    <property type="evidence" value="ECO:0007669"/>
    <property type="project" value="InterPro"/>
</dbReference>
<dbReference type="InterPro" id="IPR045853">
    <property type="entry name" value="Pep_chain_release_fac_I_sf"/>
</dbReference>
<dbReference type="InterPro" id="IPR000352">
    <property type="entry name" value="Pep_chain_release_fac_I"/>
</dbReference>
<dbReference type="PANTHER" id="PTHR43804:SF9">
    <property type="entry name" value="PEPTIDE CHAIN RELEASE FACTOR HOMOLOG-RELATED"/>
    <property type="match status" value="1"/>
</dbReference>
<accession>A0A6B8KF40</accession>
<evidence type="ECO:0000313" key="4">
    <source>
        <dbReference type="Proteomes" id="UP000309061"/>
    </source>
</evidence>
<dbReference type="InterPro" id="IPR050057">
    <property type="entry name" value="Prokaryotic/Mito_RF"/>
</dbReference>
<protein>
    <submittedName>
        <fullName evidence="3">Peptide chain release factor H</fullName>
    </submittedName>
</protein>
<dbReference type="SUPFAM" id="SSF75620">
    <property type="entry name" value="Release factor"/>
    <property type="match status" value="1"/>
</dbReference>
<name>A0A6B8KF40_9HYPH</name>
<sequence>MIRLLFTSGWGPAECRMALAHALRRVAAEAEVADCDCAIAPLAENQDRHGPGAAIVVLAGAAESEIAGRWTSGSVQWVHKSPLRPGLARKNWFIGVFELPSPEEGKAPDRSDIRFESFRAGGPGGQHQNKTESAVRAIHAPTGLSATARDGRSQHRNKALAMERLEALLNARAQVQREGETRLIHATHRKVERGAAGLRFEGPDFRPAAR</sequence>
<dbReference type="EMBL" id="CP046052">
    <property type="protein sequence ID" value="QGM45000.1"/>
    <property type="molecule type" value="Genomic_DNA"/>
</dbReference>
<gene>
    <name evidence="3" type="primary">prfH</name>
    <name evidence="3" type="ORF">H2LOC_004465</name>
</gene>
<evidence type="ECO:0000313" key="3">
    <source>
        <dbReference type="EMBL" id="QGM45000.1"/>
    </source>
</evidence>
<dbReference type="InterPro" id="IPR017509">
    <property type="entry name" value="PrfH"/>
</dbReference>
<proteinExistence type="inferred from homology"/>
<comment type="similarity">
    <text evidence="1">Belongs to the prokaryotic/mitochondrial release factor family.</text>
</comment>
<evidence type="ECO:0000256" key="1">
    <source>
        <dbReference type="ARBA" id="ARBA00010835"/>
    </source>
</evidence>
<keyword evidence="4" id="KW-1185">Reference proteome</keyword>
<organism evidence="3 4">
    <name type="scientific">Methylocystis heyeri</name>
    <dbReference type="NCBI Taxonomy" id="391905"/>
    <lineage>
        <taxon>Bacteria</taxon>
        <taxon>Pseudomonadati</taxon>
        <taxon>Pseudomonadota</taxon>
        <taxon>Alphaproteobacteria</taxon>
        <taxon>Hyphomicrobiales</taxon>
        <taxon>Methylocystaceae</taxon>
        <taxon>Methylocystis</taxon>
    </lineage>
</organism>
<feature type="domain" description="Prokaryotic-type class I peptide chain release factors" evidence="2">
    <location>
        <begin position="110"/>
        <end position="193"/>
    </location>
</feature>
<dbReference type="PANTHER" id="PTHR43804">
    <property type="entry name" value="LD18447P"/>
    <property type="match status" value="1"/>
</dbReference>
<evidence type="ECO:0000259" key="2">
    <source>
        <dbReference type="Pfam" id="PF00472"/>
    </source>
</evidence>
<dbReference type="Gene3D" id="3.30.160.20">
    <property type="match status" value="1"/>
</dbReference>